<dbReference type="InParanoid" id="A0A316VCP7"/>
<dbReference type="Proteomes" id="UP000245771">
    <property type="component" value="Unassembled WGS sequence"/>
</dbReference>
<evidence type="ECO:0000256" key="5">
    <source>
        <dbReference type="ARBA" id="ARBA00023054"/>
    </source>
</evidence>
<feature type="coiled-coil region" evidence="9">
    <location>
        <begin position="190"/>
        <end position="224"/>
    </location>
</feature>
<organism evidence="12 13">
    <name type="scientific">Meira miltonrushii</name>
    <dbReference type="NCBI Taxonomy" id="1280837"/>
    <lineage>
        <taxon>Eukaryota</taxon>
        <taxon>Fungi</taxon>
        <taxon>Dikarya</taxon>
        <taxon>Basidiomycota</taxon>
        <taxon>Ustilaginomycotina</taxon>
        <taxon>Exobasidiomycetes</taxon>
        <taxon>Exobasidiales</taxon>
        <taxon>Brachybasidiaceae</taxon>
        <taxon>Meira</taxon>
    </lineage>
</organism>
<dbReference type="CDD" id="cd03272">
    <property type="entry name" value="ABC_SMC3_euk"/>
    <property type="match status" value="1"/>
</dbReference>
<dbReference type="Gene3D" id="3.30.70.1620">
    <property type="match status" value="1"/>
</dbReference>
<accession>A0A316VCP7</accession>
<protein>
    <recommendedName>
        <fullName evidence="8">Structural maintenance of chromosomes protein</fullName>
    </recommendedName>
</protein>
<dbReference type="GO" id="GO:0005634">
    <property type="term" value="C:nucleus"/>
    <property type="evidence" value="ECO:0007669"/>
    <property type="project" value="UniProtKB-SubCell"/>
</dbReference>
<dbReference type="InterPro" id="IPR010935">
    <property type="entry name" value="SMC_hinge"/>
</dbReference>
<dbReference type="FunCoup" id="A0A316VCP7">
    <property type="interactions" value="745"/>
</dbReference>
<dbReference type="GO" id="GO:0007059">
    <property type="term" value="P:chromosome segregation"/>
    <property type="evidence" value="ECO:0007669"/>
    <property type="project" value="UniProtKB-ARBA"/>
</dbReference>
<evidence type="ECO:0000256" key="10">
    <source>
        <dbReference type="SAM" id="MobiDB-lite"/>
    </source>
</evidence>
<evidence type="ECO:0000256" key="7">
    <source>
        <dbReference type="ARBA" id="ARBA00023306"/>
    </source>
</evidence>
<dbReference type="GO" id="GO:0051301">
    <property type="term" value="P:cell division"/>
    <property type="evidence" value="ECO:0007669"/>
    <property type="project" value="UniProtKB-KW"/>
</dbReference>
<dbReference type="PIRSF" id="PIRSF005719">
    <property type="entry name" value="SMC"/>
    <property type="match status" value="1"/>
</dbReference>
<dbReference type="GeneID" id="37018233"/>
<dbReference type="GO" id="GO:0005524">
    <property type="term" value="F:ATP binding"/>
    <property type="evidence" value="ECO:0007669"/>
    <property type="project" value="InterPro"/>
</dbReference>
<comment type="subcellular location">
    <subcellularLocation>
        <location evidence="1 8">Nucleus</location>
    </subcellularLocation>
</comment>
<feature type="coiled-coil region" evidence="9">
    <location>
        <begin position="257"/>
        <end position="462"/>
    </location>
</feature>
<evidence type="ECO:0000256" key="9">
    <source>
        <dbReference type="SAM" id="Coils"/>
    </source>
</evidence>
<keyword evidence="7" id="KW-0131">Cell cycle</keyword>
<feature type="region of interest" description="Disordered" evidence="10">
    <location>
        <begin position="900"/>
        <end position="921"/>
    </location>
</feature>
<dbReference type="OrthoDB" id="431497at2759"/>
<dbReference type="InterPro" id="IPR024704">
    <property type="entry name" value="SMC"/>
</dbReference>
<dbReference type="RefSeq" id="XP_025355634.1">
    <property type="nucleotide sequence ID" value="XM_025496452.1"/>
</dbReference>
<dbReference type="InterPro" id="IPR036277">
    <property type="entry name" value="SMC_hinge_sf"/>
</dbReference>
<evidence type="ECO:0000313" key="13">
    <source>
        <dbReference type="Proteomes" id="UP000245771"/>
    </source>
</evidence>
<keyword evidence="6 8" id="KW-0539">Nucleus</keyword>
<keyword evidence="5 9" id="KW-0175">Coiled coil</keyword>
<dbReference type="FunFam" id="3.40.50.300:FF:000424">
    <property type="entry name" value="Structural maintenance of chromosomes 3"/>
    <property type="match status" value="1"/>
</dbReference>
<keyword evidence="3" id="KW-0132">Cell division</keyword>
<evidence type="ECO:0000256" key="4">
    <source>
        <dbReference type="ARBA" id="ARBA00022776"/>
    </source>
</evidence>
<dbReference type="Gene3D" id="1.20.1060.20">
    <property type="match status" value="1"/>
</dbReference>
<dbReference type="SUPFAM" id="SSF52540">
    <property type="entry name" value="P-loop containing nucleoside triphosphate hydrolases"/>
    <property type="match status" value="1"/>
</dbReference>
<dbReference type="InterPro" id="IPR027417">
    <property type="entry name" value="P-loop_NTPase"/>
</dbReference>
<dbReference type="SMART" id="SM00968">
    <property type="entry name" value="SMC_hinge"/>
    <property type="match status" value="1"/>
</dbReference>
<gene>
    <name evidence="12" type="ORF">FA14DRAFT_121240</name>
</gene>
<sequence>MHIKTLTIQGFKSYKDQTAVEEFSPGHNVVVGRNGSGKSNFFAAIRFVLSDAYTSMSKEERQSLLHDSSSSTSTTLSAFVEIVFDNSDGRFPSSSGSNELVLRRTIGIKKDEYSIDRKSATKSDVMNLLEAAGFSRSNPYYIVPQGRITHLTNMKDADRLNLLKDVAGTKVYETRRADSLRIMQETEEKKAKIDETLTYIQERLAELQEERSELNDFREKDKERRSLEYTLHQRDANDVITRLDDLVIRRQEEAADADEKQKRFFAREKELKALEDELTNLQHRSTVQVAERDSLLQERRELARTKAEIEAQINDDEERDERLGGTREELQQRLSALDERISAVEGELMGLEPSLEEQMVSLNNARNRLEASKARIQVLFGKRGRSTQYRTQAERDAAIRAEIQSLEEFKTEQNNRKDEVQAETVELQQAIAKAETSLTQKAEELEERRQFIEESAKRWDEVRADEDKLLERKKELWKEEHKLDSSVKVAQERLGVAQRSLSSMMDRATATGLANVEAVTQRLGLRGVYGPLYKLFTVQDTYKTAVEVTAGQSLFHVVVDTDETASRLIEEMNREKLGRVTFMPLNRLNPKVTDFQEKTDAMLMLRKLTFNQAHAKAMQQVFGRMIICKNLTIASSYVQSSKEINAITLDGDKVERKGALTGGYNDPKRSRLDAVQEVKRWKEVLVHDEQELARIRTDLQNTETSITSMIEERQSLESRSKRANRSREPILQEVRSLRETESAAKKRLQRLQEWSAQLSRDLETVETKKAALQQEINTPLNAGLSAEETAELEHLNREADEGEKTVTELTAKVSEMSTQRDTLEIELADNLKREREAIVGRLETLNNQVVGESQVGGMAVSAGGATAKVERQKRLAGLRAQIADKQKKLERIEREIEENQQKIKGKQDQIDSTTREQIEEARSISRHEKVLSKIVTKRREYEQRKVEVDEKLRQLGLVSNEALQKYADMDTSKVLKQLHKMQASLKEFSNVNVRAIEQYDQFARERDNLLERQGELDKSSESITELIDSLDMRKDEAIERTFKQVSKNFADVFEQLVPMGRGALIMQKRFDTESQENEESDEDAMDEDEATKAAKKIENYIGVSIKVSFHSKLDEGLRIQQLSGGQKSLVALALIFAIQKCDPAAFYLFDEIDANLDAQYRTAVAAMIQQLSENAQFITTTFRPELVGVGDKHYGVFFSAQKVSSLQSITQDEAFRFVEASAEATHT</sequence>
<dbReference type="GO" id="GO:0051276">
    <property type="term" value="P:chromosome organization"/>
    <property type="evidence" value="ECO:0007669"/>
    <property type="project" value="InterPro"/>
</dbReference>
<keyword evidence="13" id="KW-1185">Reference proteome</keyword>
<dbReference type="GO" id="GO:0005694">
    <property type="term" value="C:chromosome"/>
    <property type="evidence" value="ECO:0007669"/>
    <property type="project" value="InterPro"/>
</dbReference>
<dbReference type="Pfam" id="PF06470">
    <property type="entry name" value="SMC_hinge"/>
    <property type="match status" value="1"/>
</dbReference>
<dbReference type="FunFam" id="3.40.50.300:FF:000370">
    <property type="entry name" value="Structural maintenance of chromosomes 3"/>
    <property type="match status" value="1"/>
</dbReference>
<dbReference type="SUPFAM" id="SSF75553">
    <property type="entry name" value="Smc hinge domain"/>
    <property type="match status" value="1"/>
</dbReference>
<evidence type="ECO:0000313" key="12">
    <source>
        <dbReference type="EMBL" id="PWN35332.1"/>
    </source>
</evidence>
<evidence type="ECO:0000256" key="2">
    <source>
        <dbReference type="ARBA" id="ARBA00005917"/>
    </source>
</evidence>
<proteinExistence type="inferred from homology"/>
<evidence type="ECO:0000256" key="1">
    <source>
        <dbReference type="ARBA" id="ARBA00004123"/>
    </source>
</evidence>
<evidence type="ECO:0000256" key="3">
    <source>
        <dbReference type="ARBA" id="ARBA00022618"/>
    </source>
</evidence>
<dbReference type="GO" id="GO:0016887">
    <property type="term" value="F:ATP hydrolysis activity"/>
    <property type="evidence" value="ECO:0007669"/>
    <property type="project" value="InterPro"/>
</dbReference>
<dbReference type="Gene3D" id="3.40.50.300">
    <property type="entry name" value="P-loop containing nucleotide triphosphate hydrolases"/>
    <property type="match status" value="2"/>
</dbReference>
<dbReference type="Pfam" id="PF02463">
    <property type="entry name" value="SMC_N"/>
    <property type="match status" value="1"/>
</dbReference>
<dbReference type="InterPro" id="IPR041741">
    <property type="entry name" value="SMC3_ABC_euk"/>
</dbReference>
<evidence type="ECO:0000259" key="11">
    <source>
        <dbReference type="SMART" id="SM00968"/>
    </source>
</evidence>
<keyword evidence="4" id="KW-0498">Mitosis</keyword>
<dbReference type="STRING" id="1280837.A0A316VCP7"/>
<dbReference type="EMBL" id="KZ819603">
    <property type="protein sequence ID" value="PWN35332.1"/>
    <property type="molecule type" value="Genomic_DNA"/>
</dbReference>
<evidence type="ECO:0000256" key="8">
    <source>
        <dbReference type="PIRNR" id="PIRNR005719"/>
    </source>
</evidence>
<reference evidence="12 13" key="1">
    <citation type="journal article" date="2018" name="Mol. Biol. Evol.">
        <title>Broad Genomic Sampling Reveals a Smut Pathogenic Ancestry of the Fungal Clade Ustilaginomycotina.</title>
        <authorList>
            <person name="Kijpornyongpan T."/>
            <person name="Mondo S.J."/>
            <person name="Barry K."/>
            <person name="Sandor L."/>
            <person name="Lee J."/>
            <person name="Lipzen A."/>
            <person name="Pangilinan J."/>
            <person name="LaButti K."/>
            <person name="Hainaut M."/>
            <person name="Henrissat B."/>
            <person name="Grigoriev I.V."/>
            <person name="Spatafora J.W."/>
            <person name="Aime M.C."/>
        </authorList>
    </citation>
    <scope>NUCLEOTIDE SEQUENCE [LARGE SCALE GENOMIC DNA]</scope>
    <source>
        <strain evidence="12 13">MCA 3882</strain>
    </source>
</reference>
<dbReference type="AlphaFoldDB" id="A0A316VCP7"/>
<dbReference type="InterPro" id="IPR003395">
    <property type="entry name" value="RecF/RecN/SMC_N"/>
</dbReference>
<evidence type="ECO:0000256" key="6">
    <source>
        <dbReference type="ARBA" id="ARBA00023242"/>
    </source>
</evidence>
<feature type="coiled-coil region" evidence="9">
    <location>
        <begin position="755"/>
        <end position="848"/>
    </location>
</feature>
<comment type="similarity">
    <text evidence="2">Belongs to the SMC family. SMC3 subfamily.</text>
</comment>
<feature type="domain" description="SMC hinge" evidence="11">
    <location>
        <begin position="526"/>
        <end position="638"/>
    </location>
</feature>
<name>A0A316VCP7_9BASI</name>
<dbReference type="PANTHER" id="PTHR43977">
    <property type="entry name" value="STRUCTURAL MAINTENANCE OF CHROMOSOMES PROTEIN 3"/>
    <property type="match status" value="1"/>
</dbReference>